<dbReference type="RefSeq" id="XP_066931958.1">
    <property type="nucleotide sequence ID" value="XM_067075857.1"/>
</dbReference>
<accession>A0A7M5V681</accession>
<dbReference type="GeneID" id="136819615"/>
<dbReference type="InterPro" id="IPR035979">
    <property type="entry name" value="RBD_domain_sf"/>
</dbReference>
<dbReference type="PANTHER" id="PTHR48024:SF56">
    <property type="entry name" value="HETEROGENEOUS NUCLEAR RIBONUCLEOPROTEIN A0"/>
    <property type="match status" value="1"/>
</dbReference>
<dbReference type="GO" id="GO:0005634">
    <property type="term" value="C:nucleus"/>
    <property type="evidence" value="ECO:0007669"/>
    <property type="project" value="TreeGrafter"/>
</dbReference>
<feature type="domain" description="RRM" evidence="4">
    <location>
        <begin position="62"/>
        <end position="139"/>
    </location>
</feature>
<dbReference type="EnsemblMetazoa" id="CLYHEMT006761.1">
    <property type="protein sequence ID" value="CLYHEMP006761.1"/>
    <property type="gene ID" value="CLYHEMG006761"/>
</dbReference>
<dbReference type="SMART" id="SM00360">
    <property type="entry name" value="RRM"/>
    <property type="match status" value="1"/>
</dbReference>
<dbReference type="PROSITE" id="PS50102">
    <property type="entry name" value="RRM"/>
    <property type="match status" value="1"/>
</dbReference>
<dbReference type="PANTHER" id="PTHR48024">
    <property type="entry name" value="GEO13361P1-RELATED"/>
    <property type="match status" value="1"/>
</dbReference>
<reference evidence="5" key="1">
    <citation type="submission" date="2021-01" db="UniProtKB">
        <authorList>
            <consortium name="EnsemblMetazoa"/>
        </authorList>
    </citation>
    <scope>IDENTIFICATION</scope>
</reference>
<dbReference type="Pfam" id="PF00076">
    <property type="entry name" value="RRM_1"/>
    <property type="match status" value="1"/>
</dbReference>
<sequence>MTISSDCGDNSFELESYSSDCDSGHISLDDFPLSQEEIQEIYDELDLDEEGITEDEITRRKRRIFVGGLKFASEDIVLHEYFQQFGKIKEAVVIKDRKVGLSRGYGFVTMACDMSSLLAIMDKSPKLDGRRCNVNLAYIGQKKKPPSRKPDLKLKDLSPLQGQFFPCNQNGGGYIVSPTVVTPNGYYQLGLPPLHGYQPVYQIPQSPQPCYESDTTYYGPNSLPPASPMSPAMYPQQPIYYTQPLLISNHPQGGSLATYPNQPYQPTTVGSPSDPNNNILNASSENLTLDANNNNNPVVAQTTVVPSTYGMGTSQPPPQIPYSPVSSTTAVNPTDIATYTPSTYTDTARQVLNIKQTGQSNLLTQMPVVNNPLSTPGLSHPATGNLLINGTQLIQSGAHTQLVSVPAHAQHNNGGGPPASPYATSPLTTTSIPNQNQIYAVHPHSGHHQPQYIQQPREVVQI</sequence>
<organism evidence="5 6">
    <name type="scientific">Clytia hemisphaerica</name>
    <dbReference type="NCBI Taxonomy" id="252671"/>
    <lineage>
        <taxon>Eukaryota</taxon>
        <taxon>Metazoa</taxon>
        <taxon>Cnidaria</taxon>
        <taxon>Hydrozoa</taxon>
        <taxon>Hydroidolina</taxon>
        <taxon>Leptothecata</taxon>
        <taxon>Obeliida</taxon>
        <taxon>Clytiidae</taxon>
        <taxon>Clytia</taxon>
    </lineage>
</organism>
<dbReference type="InterPro" id="IPR000504">
    <property type="entry name" value="RRM_dom"/>
</dbReference>
<dbReference type="SUPFAM" id="SSF54928">
    <property type="entry name" value="RNA-binding domain, RBD"/>
    <property type="match status" value="1"/>
</dbReference>
<dbReference type="InterPro" id="IPR050886">
    <property type="entry name" value="RNA-binding_reg"/>
</dbReference>
<proteinExistence type="predicted"/>
<protein>
    <recommendedName>
        <fullName evidence="4">RRM domain-containing protein</fullName>
    </recommendedName>
</protein>
<dbReference type="AlphaFoldDB" id="A0A7M5V681"/>
<dbReference type="GO" id="GO:0003723">
    <property type="term" value="F:RNA binding"/>
    <property type="evidence" value="ECO:0007669"/>
    <property type="project" value="UniProtKB-UniRule"/>
</dbReference>
<keyword evidence="1 2" id="KW-0694">RNA-binding</keyword>
<evidence type="ECO:0000256" key="3">
    <source>
        <dbReference type="SAM" id="MobiDB-lite"/>
    </source>
</evidence>
<dbReference type="Proteomes" id="UP000594262">
    <property type="component" value="Unplaced"/>
</dbReference>
<evidence type="ECO:0000256" key="2">
    <source>
        <dbReference type="PROSITE-ProRule" id="PRU00176"/>
    </source>
</evidence>
<evidence type="ECO:0000313" key="6">
    <source>
        <dbReference type="Proteomes" id="UP000594262"/>
    </source>
</evidence>
<evidence type="ECO:0000259" key="4">
    <source>
        <dbReference type="PROSITE" id="PS50102"/>
    </source>
</evidence>
<dbReference type="InterPro" id="IPR012677">
    <property type="entry name" value="Nucleotide-bd_a/b_plait_sf"/>
</dbReference>
<feature type="region of interest" description="Disordered" evidence="3">
    <location>
        <begin position="408"/>
        <end position="427"/>
    </location>
</feature>
<dbReference type="Gene3D" id="3.30.70.330">
    <property type="match status" value="1"/>
</dbReference>
<dbReference type="OrthoDB" id="4207594at2759"/>
<name>A0A7M5V681_9CNID</name>
<evidence type="ECO:0000313" key="5">
    <source>
        <dbReference type="EnsemblMetazoa" id="CLYHEMP006761.1"/>
    </source>
</evidence>
<keyword evidence="6" id="KW-1185">Reference proteome</keyword>
<evidence type="ECO:0000256" key="1">
    <source>
        <dbReference type="ARBA" id="ARBA00022884"/>
    </source>
</evidence>